<accession>A0AAW0TUD7</accession>
<reference evidence="2 3" key="1">
    <citation type="submission" date="2023-03" db="EMBL/GenBank/DDBJ databases">
        <title>High-quality genome of Scylla paramamosain provides insights in environmental adaptation.</title>
        <authorList>
            <person name="Zhang L."/>
        </authorList>
    </citation>
    <scope>NUCLEOTIDE SEQUENCE [LARGE SCALE GENOMIC DNA]</scope>
    <source>
        <strain evidence="2">LZ_2023a</strain>
        <tissue evidence="2">Muscle</tissue>
    </source>
</reference>
<dbReference type="EMBL" id="JARAKH010000024">
    <property type="protein sequence ID" value="KAK8390939.1"/>
    <property type="molecule type" value="Genomic_DNA"/>
</dbReference>
<evidence type="ECO:0000313" key="2">
    <source>
        <dbReference type="EMBL" id="KAK8390939.1"/>
    </source>
</evidence>
<evidence type="ECO:0000313" key="3">
    <source>
        <dbReference type="Proteomes" id="UP001487740"/>
    </source>
</evidence>
<proteinExistence type="predicted"/>
<feature type="region of interest" description="Disordered" evidence="1">
    <location>
        <begin position="59"/>
        <end position="101"/>
    </location>
</feature>
<comment type="caution">
    <text evidence="2">The sequence shown here is derived from an EMBL/GenBank/DDBJ whole genome shotgun (WGS) entry which is preliminary data.</text>
</comment>
<dbReference type="Proteomes" id="UP001487740">
    <property type="component" value="Unassembled WGS sequence"/>
</dbReference>
<gene>
    <name evidence="2" type="ORF">O3P69_016947</name>
</gene>
<keyword evidence="3" id="KW-1185">Reference proteome</keyword>
<dbReference type="AlphaFoldDB" id="A0AAW0TUD7"/>
<name>A0AAW0TUD7_SCYPA</name>
<organism evidence="2 3">
    <name type="scientific">Scylla paramamosain</name>
    <name type="common">Mud crab</name>
    <dbReference type="NCBI Taxonomy" id="85552"/>
    <lineage>
        <taxon>Eukaryota</taxon>
        <taxon>Metazoa</taxon>
        <taxon>Ecdysozoa</taxon>
        <taxon>Arthropoda</taxon>
        <taxon>Crustacea</taxon>
        <taxon>Multicrustacea</taxon>
        <taxon>Malacostraca</taxon>
        <taxon>Eumalacostraca</taxon>
        <taxon>Eucarida</taxon>
        <taxon>Decapoda</taxon>
        <taxon>Pleocyemata</taxon>
        <taxon>Brachyura</taxon>
        <taxon>Eubrachyura</taxon>
        <taxon>Portunoidea</taxon>
        <taxon>Portunidae</taxon>
        <taxon>Portuninae</taxon>
        <taxon>Scylla</taxon>
    </lineage>
</organism>
<feature type="compositionally biased region" description="Basic and acidic residues" evidence="1">
    <location>
        <begin position="87"/>
        <end position="101"/>
    </location>
</feature>
<feature type="compositionally biased region" description="Acidic residues" evidence="1">
    <location>
        <begin position="75"/>
        <end position="86"/>
    </location>
</feature>
<sequence>MEPCSCVAPSWHLHRINTSWKLPGRSFKHVEDRGQNLFPEAPRLAFDVSFHSHIGREGVREGGREAENIYVKEQVEEEYEKEEEEEDRKLEQEEGRSWGGK</sequence>
<evidence type="ECO:0000256" key="1">
    <source>
        <dbReference type="SAM" id="MobiDB-lite"/>
    </source>
</evidence>
<protein>
    <submittedName>
        <fullName evidence="2">Uncharacterized protein</fullName>
    </submittedName>
</protein>